<keyword evidence="2 4" id="KW-1133">Transmembrane helix</keyword>
<name>A0A1E7R193_9GAMM</name>
<feature type="domain" description="Major facilitator superfamily (MFS) profile" evidence="5">
    <location>
        <begin position="1"/>
        <end position="394"/>
    </location>
</feature>
<dbReference type="EMBL" id="MKKK01000056">
    <property type="protein sequence ID" value="OEY93090.1"/>
    <property type="molecule type" value="Genomic_DNA"/>
</dbReference>
<dbReference type="RefSeq" id="WP_070070661.1">
    <property type="nucleotide sequence ID" value="NZ_MKKK01000056.1"/>
</dbReference>
<feature type="transmembrane region" description="Helical" evidence="4">
    <location>
        <begin position="367"/>
        <end position="390"/>
    </location>
</feature>
<evidence type="ECO:0000259" key="5">
    <source>
        <dbReference type="PROSITE" id="PS50850"/>
    </source>
</evidence>
<evidence type="ECO:0000256" key="3">
    <source>
        <dbReference type="ARBA" id="ARBA00023136"/>
    </source>
</evidence>
<dbReference type="InterPro" id="IPR020846">
    <property type="entry name" value="MFS_dom"/>
</dbReference>
<protein>
    <submittedName>
        <fullName evidence="6">MFS transporter</fullName>
    </submittedName>
</protein>
<keyword evidence="1 4" id="KW-0812">Transmembrane</keyword>
<evidence type="ECO:0000256" key="4">
    <source>
        <dbReference type="SAM" id="Phobius"/>
    </source>
</evidence>
<dbReference type="AlphaFoldDB" id="A0A1E7R193"/>
<feature type="transmembrane region" description="Helical" evidence="4">
    <location>
        <begin position="277"/>
        <end position="297"/>
    </location>
</feature>
<dbReference type="PROSITE" id="PS51257">
    <property type="entry name" value="PROKAR_LIPOPROTEIN"/>
    <property type="match status" value="1"/>
</dbReference>
<evidence type="ECO:0000313" key="7">
    <source>
        <dbReference type="Proteomes" id="UP000185895"/>
    </source>
</evidence>
<dbReference type="PANTHER" id="PTHR42910">
    <property type="entry name" value="TRANSPORTER SCO4007-RELATED"/>
    <property type="match status" value="1"/>
</dbReference>
<dbReference type="CDD" id="cd17324">
    <property type="entry name" value="MFS_NepI_like"/>
    <property type="match status" value="1"/>
</dbReference>
<dbReference type="SUPFAM" id="SSF103473">
    <property type="entry name" value="MFS general substrate transporter"/>
    <property type="match status" value="1"/>
</dbReference>
<evidence type="ECO:0000256" key="1">
    <source>
        <dbReference type="ARBA" id="ARBA00022692"/>
    </source>
</evidence>
<feature type="transmembrane region" description="Helical" evidence="4">
    <location>
        <begin position="303"/>
        <end position="322"/>
    </location>
</feature>
<feature type="transmembrane region" description="Helical" evidence="4">
    <location>
        <begin position="163"/>
        <end position="184"/>
    </location>
</feature>
<feature type="transmembrane region" description="Helical" evidence="4">
    <location>
        <begin position="246"/>
        <end position="265"/>
    </location>
</feature>
<keyword evidence="3 4" id="KW-0472">Membrane</keyword>
<accession>A0A1E7R193</accession>
<dbReference type="GO" id="GO:0022857">
    <property type="term" value="F:transmembrane transporter activity"/>
    <property type="evidence" value="ECO:0007669"/>
    <property type="project" value="InterPro"/>
</dbReference>
<proteinExistence type="predicted"/>
<dbReference type="PANTHER" id="PTHR42910:SF1">
    <property type="entry name" value="MAJOR FACILITATOR SUPERFAMILY (MFS) PROFILE DOMAIN-CONTAINING PROTEIN"/>
    <property type="match status" value="1"/>
</dbReference>
<gene>
    <name evidence="6" type="ORF">BJI46_04945</name>
</gene>
<dbReference type="Proteomes" id="UP000185895">
    <property type="component" value="Unassembled WGS sequence"/>
</dbReference>
<dbReference type="Gene3D" id="1.20.1250.20">
    <property type="entry name" value="MFS general substrate transporter like domains"/>
    <property type="match status" value="1"/>
</dbReference>
<dbReference type="InterPro" id="IPR011701">
    <property type="entry name" value="MFS"/>
</dbReference>
<dbReference type="OrthoDB" id="9815356at2"/>
<feature type="transmembrane region" description="Helical" evidence="4">
    <location>
        <begin position="342"/>
        <end position="361"/>
    </location>
</feature>
<reference evidence="6 7" key="1">
    <citation type="submission" date="2016-09" db="EMBL/GenBank/DDBJ databases">
        <authorList>
            <person name="Capua I."/>
            <person name="De Benedictis P."/>
            <person name="Joannis T."/>
            <person name="Lombin L.H."/>
            <person name="Cattoli G."/>
        </authorList>
    </citation>
    <scope>NUCLEOTIDE SEQUENCE [LARGE SCALE GENOMIC DNA]</scope>
    <source>
        <strain evidence="6 7">ANC 4671</strain>
    </source>
</reference>
<comment type="caution">
    <text evidence="6">The sequence shown here is derived from an EMBL/GenBank/DDBJ whole genome shotgun (WGS) entry which is preliminary data.</text>
</comment>
<evidence type="ECO:0000256" key="2">
    <source>
        <dbReference type="ARBA" id="ARBA00022989"/>
    </source>
</evidence>
<evidence type="ECO:0000313" key="6">
    <source>
        <dbReference type="EMBL" id="OEY93090.1"/>
    </source>
</evidence>
<feature type="transmembrane region" description="Helical" evidence="4">
    <location>
        <begin position="137"/>
        <end position="157"/>
    </location>
</feature>
<feature type="transmembrane region" description="Helical" evidence="4">
    <location>
        <begin position="49"/>
        <end position="69"/>
    </location>
</feature>
<dbReference type="PROSITE" id="PS50850">
    <property type="entry name" value="MFS"/>
    <property type="match status" value="1"/>
</dbReference>
<organism evidence="6 7">
    <name type="scientific">Acinetobacter qingfengensis</name>
    <dbReference type="NCBI Taxonomy" id="1262585"/>
    <lineage>
        <taxon>Bacteria</taxon>
        <taxon>Pseudomonadati</taxon>
        <taxon>Pseudomonadota</taxon>
        <taxon>Gammaproteobacteria</taxon>
        <taxon>Moraxellales</taxon>
        <taxon>Moraxellaceae</taxon>
        <taxon>Acinetobacter</taxon>
    </lineage>
</organism>
<feature type="transmembrane region" description="Helical" evidence="4">
    <location>
        <begin position="106"/>
        <end position="130"/>
    </location>
</feature>
<feature type="transmembrane region" description="Helical" evidence="4">
    <location>
        <begin position="81"/>
        <end position="100"/>
    </location>
</feature>
<dbReference type="InterPro" id="IPR036259">
    <property type="entry name" value="MFS_trans_sf"/>
</dbReference>
<keyword evidence="7" id="KW-1185">Reference proteome</keyword>
<dbReference type="Pfam" id="PF07690">
    <property type="entry name" value="MFS_1"/>
    <property type="match status" value="1"/>
</dbReference>
<feature type="transmembrane region" description="Helical" evidence="4">
    <location>
        <begin position="215"/>
        <end position="240"/>
    </location>
</feature>
<sequence>MKPSEQSQTGLKSSTLWLMAIACGLCAGANYFNQPLLHAFQQHFSVSAAQAQLTVTFAQVSYALGLLLLVPLGDLLKKHQFIPALMIFAAIGLLICGFAPNIYMLWLGTAITGLSTIAAQVLVPLSTLLVEPKKIGSVIGFLMMGLFLGILLSTTLAGFLSHFFAWNTVYIVSAIVLLIITFLLKSRLPITSNSQIHYLMLFQSMAELIRTEKRLMLRAGVGACAFGSMSVLFSTMALFLSGPPHALSEIYIGMVGLMGVIGALFSQYAGKLADRGLGKWLTISGFICLVISWIAIYTAQWSLLALLIGYALINLGVCTLHITNMNIIYQLRQDARSRINSIYMTIYFIGAASGSALGIVAWNNGGWILTCIVGAILALCSTLFAITDLIKYPK</sequence>